<evidence type="ECO:0000313" key="7">
    <source>
        <dbReference type="Proteomes" id="UP001187471"/>
    </source>
</evidence>
<dbReference type="GO" id="GO:0008270">
    <property type="term" value="F:zinc ion binding"/>
    <property type="evidence" value="ECO:0007669"/>
    <property type="project" value="UniProtKB-KW"/>
</dbReference>
<dbReference type="GO" id="GO:0016567">
    <property type="term" value="P:protein ubiquitination"/>
    <property type="evidence" value="ECO:0007669"/>
    <property type="project" value="TreeGrafter"/>
</dbReference>
<comment type="caution">
    <text evidence="6">The sequence shown here is derived from an EMBL/GenBank/DDBJ whole genome shotgun (WGS) entry which is preliminary data.</text>
</comment>
<dbReference type="InterPro" id="IPR002653">
    <property type="entry name" value="Znf_A20"/>
</dbReference>
<dbReference type="GO" id="GO:0004842">
    <property type="term" value="F:ubiquitin-protein transferase activity"/>
    <property type="evidence" value="ECO:0007669"/>
    <property type="project" value="TreeGrafter"/>
</dbReference>
<evidence type="ECO:0000256" key="3">
    <source>
        <dbReference type="ARBA" id="ARBA00022771"/>
    </source>
</evidence>
<dbReference type="Proteomes" id="UP001187471">
    <property type="component" value="Unassembled WGS sequence"/>
</dbReference>
<dbReference type="PANTHER" id="PTHR10634">
    <property type="entry name" value="AN1-TYPE ZINC FINGER PROTEIN"/>
    <property type="match status" value="1"/>
</dbReference>
<gene>
    <name evidence="6" type="ORF">RJ640_030121</name>
</gene>
<dbReference type="Gene3D" id="1.20.5.4770">
    <property type="match status" value="1"/>
</dbReference>
<dbReference type="InterPro" id="IPR050652">
    <property type="entry name" value="AN1_A20_ZnFinger"/>
</dbReference>
<name>A0AA88UCC3_9ASTE</name>
<dbReference type="PROSITE" id="PS51036">
    <property type="entry name" value="ZF_A20"/>
    <property type="match status" value="1"/>
</dbReference>
<evidence type="ECO:0000256" key="1">
    <source>
        <dbReference type="ARBA" id="ARBA00003732"/>
    </source>
</evidence>
<dbReference type="InterPro" id="IPR035896">
    <property type="entry name" value="AN1-like_Znf"/>
</dbReference>
<accession>A0AA88UCC3</accession>
<keyword evidence="3" id="KW-0863">Zinc-finger</keyword>
<evidence type="ECO:0000256" key="4">
    <source>
        <dbReference type="ARBA" id="ARBA00022833"/>
    </source>
</evidence>
<evidence type="ECO:0000256" key="2">
    <source>
        <dbReference type="ARBA" id="ARBA00022723"/>
    </source>
</evidence>
<keyword evidence="2" id="KW-0479">Metal-binding</keyword>
<evidence type="ECO:0000313" key="6">
    <source>
        <dbReference type="EMBL" id="KAK2976771.1"/>
    </source>
</evidence>
<dbReference type="Pfam" id="PF01754">
    <property type="entry name" value="zf-A20"/>
    <property type="match status" value="1"/>
</dbReference>
<dbReference type="Gene3D" id="4.10.1110.10">
    <property type="entry name" value="AN1-like Zinc finger"/>
    <property type="match status" value="1"/>
</dbReference>
<dbReference type="AlphaFoldDB" id="A0AA88UCC3"/>
<dbReference type="EMBL" id="JAVXUO010002043">
    <property type="protein sequence ID" value="KAK2976771.1"/>
    <property type="molecule type" value="Genomic_DNA"/>
</dbReference>
<dbReference type="FunFam" id="1.20.5.4770:FF:000006">
    <property type="entry name" value="Zinc finger A20 and AN1 domain-containing stress-associated protein 1"/>
    <property type="match status" value="1"/>
</dbReference>
<sequence>MAQKTEKEDADFKAVPEILTLCINDCGVPGNPATKIMCQKCFSASSSAASSSAKSRRSMISGSTASISDPADAVSRDLVLSQDRKETEGVAEAGVTKKTVNRCSGCCKKVGLTGFRCGELFCAEHRRQSRQRCCHAFLSATFKTAAESWSCVRTKSRRVNGSARARNRLPVADVWAHAAIMASFSALLFAWTPFENERTKRSVAHPPEA</sequence>
<protein>
    <recommendedName>
        <fullName evidence="5">A20-type domain-containing protein</fullName>
    </recommendedName>
</protein>
<keyword evidence="7" id="KW-1185">Reference proteome</keyword>
<evidence type="ECO:0000259" key="5">
    <source>
        <dbReference type="PROSITE" id="PS51036"/>
    </source>
</evidence>
<organism evidence="6 7">
    <name type="scientific">Escallonia rubra</name>
    <dbReference type="NCBI Taxonomy" id="112253"/>
    <lineage>
        <taxon>Eukaryota</taxon>
        <taxon>Viridiplantae</taxon>
        <taxon>Streptophyta</taxon>
        <taxon>Embryophyta</taxon>
        <taxon>Tracheophyta</taxon>
        <taxon>Spermatophyta</taxon>
        <taxon>Magnoliopsida</taxon>
        <taxon>eudicotyledons</taxon>
        <taxon>Gunneridae</taxon>
        <taxon>Pentapetalae</taxon>
        <taxon>asterids</taxon>
        <taxon>campanulids</taxon>
        <taxon>Escalloniales</taxon>
        <taxon>Escalloniaceae</taxon>
        <taxon>Escallonia</taxon>
    </lineage>
</organism>
<comment type="function">
    <text evidence="1">May be involved in environmental stress response.</text>
</comment>
<feature type="domain" description="A20-type" evidence="5">
    <location>
        <begin position="16"/>
        <end position="50"/>
    </location>
</feature>
<proteinExistence type="predicted"/>
<dbReference type="PANTHER" id="PTHR10634:SF22">
    <property type="entry name" value="ZINC FINGER A20 AND AN1 DOMAIN-CONTAINING STRESS-ASSOCIATED PROTEIN 5"/>
    <property type="match status" value="1"/>
</dbReference>
<reference evidence="6" key="1">
    <citation type="submission" date="2022-12" db="EMBL/GenBank/DDBJ databases">
        <title>Draft genome assemblies for two species of Escallonia (Escalloniales).</title>
        <authorList>
            <person name="Chanderbali A."/>
            <person name="Dervinis C."/>
            <person name="Anghel I."/>
            <person name="Soltis D."/>
            <person name="Soltis P."/>
            <person name="Zapata F."/>
        </authorList>
    </citation>
    <scope>NUCLEOTIDE SEQUENCE</scope>
    <source>
        <strain evidence="6">UCBG92.1500</strain>
        <tissue evidence="6">Leaf</tissue>
    </source>
</reference>
<keyword evidence="4" id="KW-0862">Zinc</keyword>
<dbReference type="SUPFAM" id="SSF118310">
    <property type="entry name" value="AN1-like Zinc finger"/>
    <property type="match status" value="1"/>
</dbReference>
<dbReference type="GO" id="GO:0003677">
    <property type="term" value="F:DNA binding"/>
    <property type="evidence" value="ECO:0007669"/>
    <property type="project" value="InterPro"/>
</dbReference>
<dbReference type="SUPFAM" id="SSF57716">
    <property type="entry name" value="Glucocorticoid receptor-like (DNA-binding domain)"/>
    <property type="match status" value="1"/>
</dbReference>